<dbReference type="SUPFAM" id="SSF53474">
    <property type="entry name" value="alpha/beta-Hydrolases"/>
    <property type="match status" value="1"/>
</dbReference>
<evidence type="ECO:0000313" key="9">
    <source>
        <dbReference type="Proteomes" id="UP000002363"/>
    </source>
</evidence>
<dbReference type="AlphaFoldDB" id="A0A0H3CMB5"/>
<dbReference type="KEGG" id="enc:ECL_03464"/>
<dbReference type="EMBL" id="CP001918">
    <property type="protein sequence ID" value="ADF62998.1"/>
    <property type="molecule type" value="Genomic_DNA"/>
</dbReference>
<comment type="function">
    <text evidence="7">Serine hydrolase involved in the detoxification of formaldehyde.</text>
</comment>
<evidence type="ECO:0000256" key="7">
    <source>
        <dbReference type="RuleBase" id="RU363068"/>
    </source>
</evidence>
<dbReference type="PANTHER" id="PTHR10061:SF1">
    <property type="entry name" value="S-FORMYLGLUTATHIONE HYDROLASE YEIG"/>
    <property type="match status" value="1"/>
</dbReference>
<dbReference type="RefSeq" id="WP_013097959.1">
    <property type="nucleotide sequence ID" value="NC_014121.1"/>
</dbReference>
<keyword evidence="9" id="KW-1185">Reference proteome</keyword>
<dbReference type="STRING" id="716541.ECL_03464"/>
<keyword evidence="3 7" id="KW-0378">Hydrolase</keyword>
<dbReference type="PATRIC" id="fig|716541.4.peg.3624"/>
<evidence type="ECO:0000313" key="8">
    <source>
        <dbReference type="EMBL" id="ADF62998.1"/>
    </source>
</evidence>
<gene>
    <name evidence="8" type="ordered locus">ECL_03464</name>
</gene>
<dbReference type="GO" id="GO:0046294">
    <property type="term" value="P:formaldehyde catabolic process"/>
    <property type="evidence" value="ECO:0007669"/>
    <property type="project" value="InterPro"/>
</dbReference>
<proteinExistence type="inferred from homology"/>
<dbReference type="InterPro" id="IPR014186">
    <property type="entry name" value="S-formylglutathione_hydrol"/>
</dbReference>
<dbReference type="eggNOG" id="COG0627">
    <property type="taxonomic scope" value="Bacteria"/>
</dbReference>
<dbReference type="EC" id="3.1.2.12" evidence="5 7"/>
<dbReference type="Proteomes" id="UP000002363">
    <property type="component" value="Chromosome"/>
</dbReference>
<organism evidence="8 9">
    <name type="scientific">Enterobacter cloacae subsp. cloacae (strain ATCC 13047 / DSM 30054 / NBRC 13535 / NCTC 10005 / WDCM 00083 / NCDC 279-56)</name>
    <dbReference type="NCBI Taxonomy" id="716541"/>
    <lineage>
        <taxon>Bacteria</taxon>
        <taxon>Pseudomonadati</taxon>
        <taxon>Pseudomonadota</taxon>
        <taxon>Gammaproteobacteria</taxon>
        <taxon>Enterobacterales</taxon>
        <taxon>Enterobacteriaceae</taxon>
        <taxon>Enterobacter</taxon>
        <taxon>Enterobacter cloacae complex</taxon>
    </lineage>
</organism>
<dbReference type="Pfam" id="PF00756">
    <property type="entry name" value="Esterase"/>
    <property type="match status" value="1"/>
</dbReference>
<dbReference type="OrthoDB" id="9782200at2"/>
<evidence type="ECO:0000256" key="4">
    <source>
        <dbReference type="ARBA" id="ARBA00047590"/>
    </source>
</evidence>
<dbReference type="Gene3D" id="3.40.50.1820">
    <property type="entry name" value="alpha/beta hydrolase"/>
    <property type="match status" value="1"/>
</dbReference>
<dbReference type="GeneID" id="83574450"/>
<dbReference type="GO" id="GO:0052689">
    <property type="term" value="F:carboxylic ester hydrolase activity"/>
    <property type="evidence" value="ECO:0007669"/>
    <property type="project" value="UniProtKB-KW"/>
</dbReference>
<reference evidence="8 9" key="1">
    <citation type="journal article" date="2010" name="J. Bacteriol.">
        <title>Complete genome sequence of Enterobacter cloacae subsp. cloacae type strain ATCC 13047.</title>
        <authorList>
            <person name="Ren Y."/>
            <person name="Ren Y."/>
            <person name="Zhou Z."/>
            <person name="Guo X."/>
            <person name="Li Y."/>
            <person name="Feng L."/>
            <person name="Wang L."/>
        </authorList>
    </citation>
    <scope>NUCLEOTIDE SEQUENCE [LARGE SCALE GENOMIC DNA]</scope>
    <source>
        <strain evidence="9">ATCC 13047 / DSM 30054 / NBRC 13535 / NCTC 10005 / WDCM 00083 / NCDC 279-56</strain>
    </source>
</reference>
<keyword evidence="2 7" id="KW-0719">Serine esterase</keyword>
<feature type="active site" description="Charge relay system" evidence="6">
    <location>
        <position position="256"/>
    </location>
</feature>
<dbReference type="NCBIfam" id="TIGR02821">
    <property type="entry name" value="fghA_ester_D"/>
    <property type="match status" value="1"/>
</dbReference>
<evidence type="ECO:0000256" key="6">
    <source>
        <dbReference type="PIRSR" id="PIRSR614186-1"/>
    </source>
</evidence>
<evidence type="ECO:0000256" key="5">
    <source>
        <dbReference type="NCBIfam" id="TIGR02821"/>
    </source>
</evidence>
<sequence length="278" mass="30915">MELLEEHRCFEGRQQRWRHDSTVLNCAMTFSIFLPPTEEGAKPPVLFWLSGLTCNDENFTTKAGAQRVAAELGIALVMPDTSPRGDEVADDAGYDLGKGAGFYLNATEQPWASHYRMYDYIADELPALIQREFAVSNRCAISGHSMGGHGALIMALKNPGRYTSVSAFAPIVNPTQVPWGQKAFTNYLGDDAQRWQEWDSCALMLASQPGNAIPTLVDQGDADQFLAGQLQPAVLAEAARQKDWPLTLRIQPGYDHSYYFIASFIEDHLRFHAEHLFG</sequence>
<feature type="active site" description="Charge relay system" evidence="6">
    <location>
        <position position="223"/>
    </location>
</feature>
<comment type="similarity">
    <text evidence="1 7">Belongs to the esterase D family.</text>
</comment>
<comment type="catalytic activity">
    <reaction evidence="4 7">
        <text>S-formylglutathione + H2O = formate + glutathione + H(+)</text>
        <dbReference type="Rhea" id="RHEA:14961"/>
        <dbReference type="ChEBI" id="CHEBI:15377"/>
        <dbReference type="ChEBI" id="CHEBI:15378"/>
        <dbReference type="ChEBI" id="CHEBI:15740"/>
        <dbReference type="ChEBI" id="CHEBI:57688"/>
        <dbReference type="ChEBI" id="CHEBI:57925"/>
        <dbReference type="EC" id="3.1.2.12"/>
    </reaction>
</comment>
<dbReference type="PANTHER" id="PTHR10061">
    <property type="entry name" value="S-FORMYLGLUTATHIONE HYDROLASE"/>
    <property type="match status" value="1"/>
</dbReference>
<dbReference type="FunFam" id="3.40.50.1820:FF:000002">
    <property type="entry name" value="S-formylglutathione hydrolase"/>
    <property type="match status" value="1"/>
</dbReference>
<evidence type="ECO:0000256" key="1">
    <source>
        <dbReference type="ARBA" id="ARBA00005622"/>
    </source>
</evidence>
<dbReference type="EnsemblBacteria" id="ADF62998">
    <property type="protein sequence ID" value="ADF62998"/>
    <property type="gene ID" value="ECL_03464"/>
</dbReference>
<protein>
    <recommendedName>
        <fullName evidence="5 7">S-formylglutathione hydrolase</fullName>
        <ecNumber evidence="5 7">3.1.2.12</ecNumber>
    </recommendedName>
</protein>
<accession>A0A0H3CMB5</accession>
<dbReference type="InterPro" id="IPR000801">
    <property type="entry name" value="Esterase-like"/>
</dbReference>
<evidence type="ECO:0000256" key="2">
    <source>
        <dbReference type="ARBA" id="ARBA00022487"/>
    </source>
</evidence>
<feature type="active site" description="Charge relay system" evidence="6">
    <location>
        <position position="145"/>
    </location>
</feature>
<dbReference type="InterPro" id="IPR029058">
    <property type="entry name" value="AB_hydrolase_fold"/>
</dbReference>
<name>A0A0H3CMB5_ENTCC</name>
<dbReference type="GO" id="GO:0018738">
    <property type="term" value="F:S-formylglutathione hydrolase activity"/>
    <property type="evidence" value="ECO:0007669"/>
    <property type="project" value="UniProtKB-UniRule"/>
</dbReference>
<dbReference type="GO" id="GO:0005829">
    <property type="term" value="C:cytosol"/>
    <property type="evidence" value="ECO:0007669"/>
    <property type="project" value="TreeGrafter"/>
</dbReference>
<evidence type="ECO:0000256" key="3">
    <source>
        <dbReference type="ARBA" id="ARBA00022801"/>
    </source>
</evidence>
<dbReference type="HOGENOM" id="CLU_056472_0_0_6"/>